<evidence type="ECO:0000313" key="1">
    <source>
        <dbReference type="EMBL" id="JAH68146.1"/>
    </source>
</evidence>
<dbReference type="EMBL" id="GBXM01040431">
    <property type="protein sequence ID" value="JAH68146.1"/>
    <property type="molecule type" value="Transcribed_RNA"/>
</dbReference>
<reference evidence="1" key="2">
    <citation type="journal article" date="2015" name="Fish Shellfish Immunol.">
        <title>Early steps in the European eel (Anguilla anguilla)-Vibrio vulnificus interaction in the gills: Role of the RtxA13 toxin.</title>
        <authorList>
            <person name="Callol A."/>
            <person name="Pajuelo D."/>
            <person name="Ebbesson L."/>
            <person name="Teles M."/>
            <person name="MacKenzie S."/>
            <person name="Amaro C."/>
        </authorList>
    </citation>
    <scope>NUCLEOTIDE SEQUENCE</scope>
</reference>
<accession>A0A0E9UQV6</accession>
<proteinExistence type="predicted"/>
<sequence length="15" mass="1657">MGMGMAVFPMHCVVF</sequence>
<protein>
    <submittedName>
        <fullName evidence="1">Uncharacterized protein</fullName>
    </submittedName>
</protein>
<name>A0A0E9UQV6_ANGAN</name>
<reference evidence="1" key="1">
    <citation type="submission" date="2014-11" db="EMBL/GenBank/DDBJ databases">
        <authorList>
            <person name="Amaro Gonzalez C."/>
        </authorList>
    </citation>
    <scope>NUCLEOTIDE SEQUENCE</scope>
</reference>
<organism evidence="1">
    <name type="scientific">Anguilla anguilla</name>
    <name type="common">European freshwater eel</name>
    <name type="synonym">Muraena anguilla</name>
    <dbReference type="NCBI Taxonomy" id="7936"/>
    <lineage>
        <taxon>Eukaryota</taxon>
        <taxon>Metazoa</taxon>
        <taxon>Chordata</taxon>
        <taxon>Craniata</taxon>
        <taxon>Vertebrata</taxon>
        <taxon>Euteleostomi</taxon>
        <taxon>Actinopterygii</taxon>
        <taxon>Neopterygii</taxon>
        <taxon>Teleostei</taxon>
        <taxon>Anguilliformes</taxon>
        <taxon>Anguillidae</taxon>
        <taxon>Anguilla</taxon>
    </lineage>
</organism>